<accession>A0A3G5AIL5</accession>
<feature type="compositionally biased region" description="Low complexity" evidence="1">
    <location>
        <begin position="72"/>
        <end position="102"/>
    </location>
</feature>
<protein>
    <submittedName>
        <fullName evidence="2">Uncharacterized protein</fullName>
    </submittedName>
</protein>
<reference evidence="2" key="1">
    <citation type="submission" date="2018-10" db="EMBL/GenBank/DDBJ databases">
        <title>Hidden diversity of soil giant viruses.</title>
        <authorList>
            <person name="Schulz F."/>
            <person name="Alteio L."/>
            <person name="Goudeau D."/>
            <person name="Ryan E.M."/>
            <person name="Malmstrom R.R."/>
            <person name="Blanchard J."/>
            <person name="Woyke T."/>
        </authorList>
    </citation>
    <scope>NUCLEOTIDE SEQUENCE</scope>
    <source>
        <strain evidence="2">SYV1</strain>
    </source>
</reference>
<sequence>MSKLVYPLELEEYKIFKMRRTLFESLEDSGFRVNLQTHPNFPSSLSPVEFKQRVIQCLHEQQVNFEDGGNGTNNNHNITNASPSASSSSPISSNTSTTIITPQGVDPIRDHVKSALLKPLSHVDIAESLKKLDQTIEWSLFMYAEQDLTHISNLNDQTSPILKSLLEDTTENEIPQNVLTSLPSSLPLSASNNNSTVSVAIPPIPKNILVLFCREENILTETYQCLLVYLNYYGLSDAIIVSPLGCSSRLSEQLVRDGDGKKGPCIRVMSYKQVEDNNAIRTSKDTPLYRRLNSFEVKALERRYGSIDKFPGMFKSRPVCQYYGFRVGDVILVNTCRKRFGEGKNKFKHVQDHLESPSSYIQNLIWSIVLPQ</sequence>
<organism evidence="2">
    <name type="scientific">Sylvanvirus sp</name>
    <dbReference type="NCBI Taxonomy" id="2487774"/>
    <lineage>
        <taxon>Viruses</taxon>
    </lineage>
</organism>
<evidence type="ECO:0000313" key="2">
    <source>
        <dbReference type="EMBL" id="AYV87045.1"/>
    </source>
</evidence>
<name>A0A3G5AIL5_9VIRU</name>
<proteinExistence type="predicted"/>
<gene>
    <name evidence="2" type="ORF">Sylvanvirus20_11</name>
</gene>
<dbReference type="EMBL" id="MK072526">
    <property type="protein sequence ID" value="AYV87045.1"/>
    <property type="molecule type" value="Genomic_DNA"/>
</dbReference>
<feature type="region of interest" description="Disordered" evidence="1">
    <location>
        <begin position="65"/>
        <end position="103"/>
    </location>
</feature>
<evidence type="ECO:0000256" key="1">
    <source>
        <dbReference type="SAM" id="MobiDB-lite"/>
    </source>
</evidence>